<name>A0ABP6SHI6_9ACTN</name>
<evidence type="ECO:0000313" key="3">
    <source>
        <dbReference type="Proteomes" id="UP001499990"/>
    </source>
</evidence>
<feature type="compositionally biased region" description="Gly residues" evidence="1">
    <location>
        <begin position="315"/>
        <end position="328"/>
    </location>
</feature>
<feature type="region of interest" description="Disordered" evidence="1">
    <location>
        <begin position="231"/>
        <end position="358"/>
    </location>
</feature>
<keyword evidence="3" id="KW-1185">Reference proteome</keyword>
<evidence type="ECO:0000313" key="2">
    <source>
        <dbReference type="EMBL" id="GAA3376356.1"/>
    </source>
</evidence>
<feature type="compositionally biased region" description="Polar residues" evidence="1">
    <location>
        <begin position="242"/>
        <end position="256"/>
    </location>
</feature>
<protein>
    <recommendedName>
        <fullName evidence="4">WXG100 family type VII secretion target</fullName>
    </recommendedName>
</protein>
<accession>A0ABP6SHI6</accession>
<dbReference type="Proteomes" id="UP001499990">
    <property type="component" value="Unassembled WGS sequence"/>
</dbReference>
<evidence type="ECO:0008006" key="4">
    <source>
        <dbReference type="Google" id="ProtNLM"/>
    </source>
</evidence>
<gene>
    <name evidence="2" type="ORF">GCM10020367_47740</name>
</gene>
<feature type="region of interest" description="Disordered" evidence="1">
    <location>
        <begin position="405"/>
        <end position="457"/>
    </location>
</feature>
<sequence>MAGDAFEGKSLDALYAMVAAAKPTELTTSADALLAAVPEINSIATDLDLYIKKVEWHGTGGDAFRAWGRGMVTQTEVLGDFTSVVGECMQRAGGALSDAQKAIPKPAGVCFADPDKEKARIEAETGPKLQEAINQMNRLVSFYDAERERIAAEPEPVFEPIPKHPIYNNGERAYQDGGAVGGGSSVGGAGVRSAGVDSVTATAGGGTVTATAGGGTVTAIAGDGTVTETGGAVAASAPNRPDTITSSQQPVGTNIDSVAVAPPPEATARPGGPGPSVPSPTSGSTPPLVVPGQGIIGPGRPGTPGGTPTPVAYGGPSGPGVARPGGPGAMPRVGTPDGIVGGRPTPVGGTAGGRPKLPMGTVVGEEHGAYGRGAMGAGAGHMPGAMGQGAGMSAGRRLAYQPGGTVGSVRASGSARGEFTPGGTGLLRPGTAAHSPDREQAARRRPDYLAEDEETWTADQRTIVPPVID</sequence>
<evidence type="ECO:0000256" key="1">
    <source>
        <dbReference type="SAM" id="MobiDB-lite"/>
    </source>
</evidence>
<comment type="caution">
    <text evidence="2">The sequence shown here is derived from an EMBL/GenBank/DDBJ whole genome shotgun (WGS) entry which is preliminary data.</text>
</comment>
<organism evidence="2 3">
    <name type="scientific">Streptomyces sannanensis</name>
    <dbReference type="NCBI Taxonomy" id="285536"/>
    <lineage>
        <taxon>Bacteria</taxon>
        <taxon>Bacillati</taxon>
        <taxon>Actinomycetota</taxon>
        <taxon>Actinomycetes</taxon>
        <taxon>Kitasatosporales</taxon>
        <taxon>Streptomycetaceae</taxon>
        <taxon>Streptomyces</taxon>
    </lineage>
</organism>
<feature type="compositionally biased region" description="Basic and acidic residues" evidence="1">
    <location>
        <begin position="435"/>
        <end position="448"/>
    </location>
</feature>
<feature type="compositionally biased region" description="Low complexity" evidence="1">
    <location>
        <begin position="279"/>
        <end position="293"/>
    </location>
</feature>
<proteinExistence type="predicted"/>
<feature type="compositionally biased region" description="Gly residues" evidence="1">
    <location>
        <begin position="294"/>
        <end position="305"/>
    </location>
</feature>
<reference evidence="3" key="1">
    <citation type="journal article" date="2019" name="Int. J. Syst. Evol. Microbiol.">
        <title>The Global Catalogue of Microorganisms (GCM) 10K type strain sequencing project: providing services to taxonomists for standard genome sequencing and annotation.</title>
        <authorList>
            <consortium name="The Broad Institute Genomics Platform"/>
            <consortium name="The Broad Institute Genome Sequencing Center for Infectious Disease"/>
            <person name="Wu L."/>
            <person name="Ma J."/>
        </authorList>
    </citation>
    <scope>NUCLEOTIDE SEQUENCE [LARGE SCALE GENOMIC DNA]</scope>
    <source>
        <strain evidence="3">JCM 9651</strain>
    </source>
</reference>
<dbReference type="EMBL" id="BAAAYL010000001">
    <property type="protein sequence ID" value="GAA3376356.1"/>
    <property type="molecule type" value="Genomic_DNA"/>
</dbReference>
<dbReference type="RefSeq" id="WP_345041075.1">
    <property type="nucleotide sequence ID" value="NZ_BAAAYL010000001.1"/>
</dbReference>